<evidence type="ECO:0000256" key="1">
    <source>
        <dbReference type="ARBA" id="ARBA00022729"/>
    </source>
</evidence>
<dbReference type="EMBL" id="JAAABM010000007">
    <property type="protein sequence ID" value="KAF7676161.1"/>
    <property type="molecule type" value="Genomic_DNA"/>
</dbReference>
<feature type="signal peptide" evidence="3">
    <location>
        <begin position="1"/>
        <end position="19"/>
    </location>
</feature>
<dbReference type="GO" id="GO:0005576">
    <property type="term" value="C:extracellular region"/>
    <property type="evidence" value="ECO:0007669"/>
    <property type="project" value="InterPro"/>
</dbReference>
<reference evidence="5" key="2">
    <citation type="submission" date="2020-08" db="EMBL/GenBank/DDBJ databases">
        <title>Draft Genome Sequence of Cumin Blight Pathogen Alternaria burnsii.</title>
        <authorList>
            <person name="Feng Z."/>
        </authorList>
    </citation>
    <scope>NUCLEOTIDE SEQUENCE</scope>
    <source>
        <strain evidence="5">CBS107.38</strain>
    </source>
</reference>
<dbReference type="RefSeq" id="XP_038786402.1">
    <property type="nucleotide sequence ID" value="XM_038930713.1"/>
</dbReference>
<dbReference type="Pfam" id="PF00734">
    <property type="entry name" value="CBM_1"/>
    <property type="match status" value="1"/>
</dbReference>
<feature type="compositionally biased region" description="Low complexity" evidence="2">
    <location>
        <begin position="56"/>
        <end position="67"/>
    </location>
</feature>
<accession>A0A8H7EHP5</accession>
<feature type="chain" id="PRO_5034970655" description="CBM1 domain-containing protein" evidence="3">
    <location>
        <begin position="20"/>
        <end position="196"/>
    </location>
</feature>
<evidence type="ECO:0000256" key="3">
    <source>
        <dbReference type="SAM" id="SignalP"/>
    </source>
</evidence>
<evidence type="ECO:0000313" key="6">
    <source>
        <dbReference type="Proteomes" id="UP000596902"/>
    </source>
</evidence>
<feature type="region of interest" description="Disordered" evidence="2">
    <location>
        <begin position="46"/>
        <end position="106"/>
    </location>
</feature>
<dbReference type="InterPro" id="IPR000254">
    <property type="entry name" value="CBD"/>
</dbReference>
<proteinExistence type="predicted"/>
<reference evidence="5" key="1">
    <citation type="submission" date="2020-01" db="EMBL/GenBank/DDBJ databases">
        <authorList>
            <person name="Feng Z.H.Z."/>
        </authorList>
    </citation>
    <scope>NUCLEOTIDE SEQUENCE</scope>
    <source>
        <strain evidence="5">CBS107.38</strain>
    </source>
</reference>
<dbReference type="Proteomes" id="UP000596902">
    <property type="component" value="Unassembled WGS sequence"/>
</dbReference>
<feature type="domain" description="CBM1" evidence="4">
    <location>
        <begin position="142"/>
        <end position="182"/>
    </location>
</feature>
<dbReference type="GO" id="GO:0005975">
    <property type="term" value="P:carbohydrate metabolic process"/>
    <property type="evidence" value="ECO:0007669"/>
    <property type="project" value="InterPro"/>
</dbReference>
<dbReference type="AlphaFoldDB" id="A0A8H7EHP5"/>
<sequence>MQLTILALLATSLSTVCLAAPANNHVAIEPRQTYIITCTKGGCTDNISRTTPGVPEPTASKITTTTTKKPEPPKTSTKPEPTTTKKPEPPKSSKKPETTPTPTKASRILIRHDFTTIKTTTKSTVKPTKTTTEEVGPSSTRCPVPLYYKCGGWDGGVPWAGCTVCVKGATCVVQNEWYSQCVADDSLLEQSPVEEE</sequence>
<protein>
    <recommendedName>
        <fullName evidence="4">CBM1 domain-containing protein</fullName>
    </recommendedName>
</protein>
<feature type="compositionally biased region" description="Basic and acidic residues" evidence="2">
    <location>
        <begin position="83"/>
        <end position="97"/>
    </location>
</feature>
<keyword evidence="1 3" id="KW-0732">Signal</keyword>
<dbReference type="SMART" id="SM00236">
    <property type="entry name" value="fCBD"/>
    <property type="match status" value="1"/>
</dbReference>
<evidence type="ECO:0000259" key="4">
    <source>
        <dbReference type="PROSITE" id="PS51164"/>
    </source>
</evidence>
<organism evidence="5 6">
    <name type="scientific">Alternaria burnsii</name>
    <dbReference type="NCBI Taxonomy" id="1187904"/>
    <lineage>
        <taxon>Eukaryota</taxon>
        <taxon>Fungi</taxon>
        <taxon>Dikarya</taxon>
        <taxon>Ascomycota</taxon>
        <taxon>Pezizomycotina</taxon>
        <taxon>Dothideomycetes</taxon>
        <taxon>Pleosporomycetidae</taxon>
        <taxon>Pleosporales</taxon>
        <taxon>Pleosporineae</taxon>
        <taxon>Pleosporaceae</taxon>
        <taxon>Alternaria</taxon>
        <taxon>Alternaria sect. Alternaria</taxon>
    </lineage>
</organism>
<dbReference type="GeneID" id="62203891"/>
<evidence type="ECO:0000256" key="2">
    <source>
        <dbReference type="SAM" id="MobiDB-lite"/>
    </source>
</evidence>
<evidence type="ECO:0000313" key="5">
    <source>
        <dbReference type="EMBL" id="KAF7676161.1"/>
    </source>
</evidence>
<comment type="caution">
    <text evidence="5">The sequence shown here is derived from an EMBL/GenBank/DDBJ whole genome shotgun (WGS) entry which is preliminary data.</text>
</comment>
<dbReference type="InterPro" id="IPR035971">
    <property type="entry name" value="CBD_sf"/>
</dbReference>
<dbReference type="SUPFAM" id="SSF57180">
    <property type="entry name" value="Cellulose-binding domain"/>
    <property type="match status" value="1"/>
</dbReference>
<dbReference type="PROSITE" id="PS51164">
    <property type="entry name" value="CBM1_2"/>
    <property type="match status" value="1"/>
</dbReference>
<dbReference type="GO" id="GO:0030248">
    <property type="term" value="F:cellulose binding"/>
    <property type="evidence" value="ECO:0007669"/>
    <property type="project" value="InterPro"/>
</dbReference>
<gene>
    <name evidence="5" type="ORF">GT037_005666</name>
</gene>
<keyword evidence="6" id="KW-1185">Reference proteome</keyword>
<name>A0A8H7EHP5_9PLEO</name>